<dbReference type="STRING" id="516051.VC82_1566"/>
<dbReference type="Gene3D" id="1.10.3210.10">
    <property type="entry name" value="Hypothetical protein af1432"/>
    <property type="match status" value="1"/>
</dbReference>
<dbReference type="InterPro" id="IPR003607">
    <property type="entry name" value="HD/PDEase_dom"/>
</dbReference>
<organism evidence="3 4">
    <name type="scientific">Flagellimonas lutaonensis</name>
    <dbReference type="NCBI Taxonomy" id="516051"/>
    <lineage>
        <taxon>Bacteria</taxon>
        <taxon>Pseudomonadati</taxon>
        <taxon>Bacteroidota</taxon>
        <taxon>Flavobacteriia</taxon>
        <taxon>Flavobacteriales</taxon>
        <taxon>Flavobacteriaceae</taxon>
        <taxon>Flagellimonas</taxon>
    </lineage>
</organism>
<dbReference type="NCBIfam" id="TIGR01353">
    <property type="entry name" value="dGTP_triPase"/>
    <property type="match status" value="1"/>
</dbReference>
<dbReference type="OrthoDB" id="9803619at2"/>
<evidence type="ECO:0000313" key="4">
    <source>
        <dbReference type="Proteomes" id="UP000032726"/>
    </source>
</evidence>
<dbReference type="KEGG" id="mlt:VC82_1566"/>
<dbReference type="PATRIC" id="fig|516051.4.peg.1614"/>
<name>A0A0D5YSE7_9FLAO</name>
<evidence type="ECO:0000313" key="3">
    <source>
        <dbReference type="EMBL" id="AKA35185.1"/>
    </source>
</evidence>
<dbReference type="PANTHER" id="PTHR11373:SF32">
    <property type="entry name" value="DEOXYGUANOSINETRIPHOSPHATE TRIPHOSPHOHYDROLASE"/>
    <property type="match status" value="1"/>
</dbReference>
<dbReference type="AlphaFoldDB" id="A0A0D5YSE7"/>
<dbReference type="Proteomes" id="UP000032726">
    <property type="component" value="Chromosome"/>
</dbReference>
<dbReference type="EMBL" id="CP011071">
    <property type="protein sequence ID" value="AKA35185.1"/>
    <property type="molecule type" value="Genomic_DNA"/>
</dbReference>
<dbReference type="Pfam" id="PF01966">
    <property type="entry name" value="HD"/>
    <property type="match status" value="1"/>
</dbReference>
<dbReference type="Gene3D" id="1.10.3410.10">
    <property type="entry name" value="putative deoxyguanosinetriphosphate triphosphohydrolase like domain"/>
    <property type="match status" value="1"/>
</dbReference>
<dbReference type="PROSITE" id="PS51831">
    <property type="entry name" value="HD"/>
    <property type="match status" value="1"/>
</dbReference>
<keyword evidence="1 3" id="KW-0378">Hydrolase</keyword>
<accession>A0A0D5YSE7</accession>
<proteinExistence type="predicted"/>
<dbReference type="InterPro" id="IPR006674">
    <property type="entry name" value="HD_domain"/>
</dbReference>
<dbReference type="SUPFAM" id="SSF109604">
    <property type="entry name" value="HD-domain/PDEase-like"/>
    <property type="match status" value="1"/>
</dbReference>
<dbReference type="HOGENOM" id="CLU_028163_2_0_10"/>
<dbReference type="RefSeq" id="WP_045801865.1">
    <property type="nucleotide sequence ID" value="NZ_CP011071.1"/>
</dbReference>
<dbReference type="InterPro" id="IPR050135">
    <property type="entry name" value="dGTPase-like"/>
</dbReference>
<evidence type="ECO:0000259" key="2">
    <source>
        <dbReference type="PROSITE" id="PS51831"/>
    </source>
</evidence>
<dbReference type="GO" id="GO:0006203">
    <property type="term" value="P:dGTP catabolic process"/>
    <property type="evidence" value="ECO:0007669"/>
    <property type="project" value="TreeGrafter"/>
</dbReference>
<reference evidence="3 4" key="1">
    <citation type="submission" date="2015-03" db="EMBL/GenBank/DDBJ databases">
        <title>Complete genome sequence of Muricauda lutaonensis CC-HSB-11T, isolated from a coastal hot spring.</title>
        <authorList>
            <person name="Kim K.M."/>
        </authorList>
    </citation>
    <scope>NUCLEOTIDE SEQUENCE [LARGE SCALE GENOMIC DNA]</scope>
    <source>
        <strain evidence="3 4">CC-HSB-11</strain>
    </source>
</reference>
<dbReference type="InterPro" id="IPR027432">
    <property type="entry name" value="dGTP_triphosphohydrolase_C"/>
</dbReference>
<keyword evidence="4" id="KW-1185">Reference proteome</keyword>
<dbReference type="Gene3D" id="1.10.3550.10">
    <property type="entry name" value="eoxyguanosinetriphosphate triphosphohydrolase domain-like"/>
    <property type="match status" value="1"/>
</dbReference>
<protein>
    <submittedName>
        <fullName evidence="3">Deoxyguanosinetriphosphate triphosphohydrolase</fullName>
    </submittedName>
</protein>
<dbReference type="InterPro" id="IPR023293">
    <property type="entry name" value="dGTP_triP_hydro_central_sf"/>
</dbReference>
<dbReference type="SMART" id="SM00471">
    <property type="entry name" value="HDc"/>
    <property type="match status" value="1"/>
</dbReference>
<evidence type="ECO:0000256" key="1">
    <source>
        <dbReference type="ARBA" id="ARBA00022801"/>
    </source>
</evidence>
<dbReference type="InterPro" id="IPR006261">
    <property type="entry name" value="dGTPase"/>
</dbReference>
<dbReference type="PANTHER" id="PTHR11373">
    <property type="entry name" value="DEOXYNUCLEOSIDE TRIPHOSPHATE TRIPHOSPHOHYDROLASE"/>
    <property type="match status" value="1"/>
</dbReference>
<sequence length="452" mass="51243">MEWERLLSLKRQGDGHKRLRSEQDETRLGFEVDYDRIIFSSAFRGLQDKTQVMPLPVTASARKAFVHTRLTHSLEVSVVGRSLGRIAGQQILNKYPSLKEVHGHRFNDFGAIVAAASLAHDIGNPPFGHSGEKAIGAYFESGPGQRYKAELTEKEYQDLLDFEGNANGFKLLTESRQGVPGGLRLSYATLGAFMKYPKESLPKKPTKHIADKKFGFFQSEKTFFEEVAHELGLKRKADNPEIGFHRHPLAYLVEAADDICYTIIDFEDGINLGLISEEYALEYLIKLVKDQINTKKYNQMPYMSDRLSYLRALSINTLISDAIRIFVNNEEAILEGDFDTSLMEKSRFKPQMDDIIQLSVEKVYRSQDVIEKELAGYRIIADLLEIFITALVHHKDNRASNYDRLILQSVPPLGRFKQATLYQLLMGASCFVASLSDTEAVHLHNKMTGRQV</sequence>
<gene>
    <name evidence="3" type="ORF">VC82_1566</name>
</gene>
<feature type="domain" description="HD" evidence="2">
    <location>
        <begin position="69"/>
        <end position="262"/>
    </location>
</feature>
<dbReference type="GO" id="GO:0008832">
    <property type="term" value="F:dGTPase activity"/>
    <property type="evidence" value="ECO:0007669"/>
    <property type="project" value="TreeGrafter"/>
</dbReference>